<feature type="domain" description="Glycosyl hydrolase family 95 catalytic" evidence="4">
    <location>
        <begin position="284"/>
        <end position="701"/>
    </location>
</feature>
<gene>
    <name evidence="5" type="ORF">B0I35DRAFT_498265</name>
</gene>
<dbReference type="AlphaFoldDB" id="A0A8K0SD19"/>
<feature type="domain" description="Alpha fucosidase A-like C-terminal" evidence="3">
    <location>
        <begin position="714"/>
        <end position="801"/>
    </location>
</feature>
<evidence type="ECO:0000259" key="3">
    <source>
        <dbReference type="Pfam" id="PF21307"/>
    </source>
</evidence>
<feature type="signal peptide" evidence="1">
    <location>
        <begin position="1"/>
        <end position="20"/>
    </location>
</feature>
<dbReference type="Gene3D" id="1.50.10.10">
    <property type="match status" value="1"/>
</dbReference>
<dbReference type="Proteomes" id="UP000813444">
    <property type="component" value="Unassembled WGS sequence"/>
</dbReference>
<dbReference type="GO" id="GO:0005975">
    <property type="term" value="P:carbohydrate metabolic process"/>
    <property type="evidence" value="ECO:0007669"/>
    <property type="project" value="InterPro"/>
</dbReference>
<accession>A0A8K0SD19</accession>
<dbReference type="InterPro" id="IPR049053">
    <property type="entry name" value="AFCA-like_C"/>
</dbReference>
<dbReference type="PANTHER" id="PTHR31084">
    <property type="entry name" value="ALPHA-L-FUCOSIDASE 2"/>
    <property type="match status" value="1"/>
</dbReference>
<evidence type="ECO:0000313" key="5">
    <source>
        <dbReference type="EMBL" id="KAH7303450.1"/>
    </source>
</evidence>
<feature type="domain" description="Glycosyl hydrolase family 95 N-terminal" evidence="2">
    <location>
        <begin position="26"/>
        <end position="266"/>
    </location>
</feature>
<sequence>MRSSATFAAYVACIAPAVIANPDARLWYQSPATQWTDALPVGNGFIGAMIFGDPVSERIQVNEDSVFSGGYRSRINQNALEVLPEVRELLAAGRVSDAERLALVGLSGTPEATRHYETLGDMRFEFENTRDYNRNSYQRWLDLDTAVAGVNFTAGGTTIRREMFASFPDKVMVHRITAQGGDRKLTFNVRVHRPFDWGLVASDEGFNRNGNTTYMVGGTHSSDPIVFAAGLSIKTDGNLRALGEFLVVENATEATAFFTAATTYRHEDPVSIVEQTLNKAAAYSYGELLERHLQDYQPLFRACTLSIRSEDSTGSQLATNQRLNATRAGGNDPGLVALQFHYGRYMLIASSREGSLPANLQGIWCEDFTSAWGSKYTVNINLEMNYWPAEVTGLGVLHNQLFDLIDLMHETGKNTARDMYGVGGWMSHHNSDLWGDTAPQDRYLPASYWTLSSAWLCTHIIEHFRYSGDEKFFLSKLDVLSDAIRFYLDSLQEYEVDGVTYLVTSPSVSPENTYRLPDGSATSMAIGPTCDFQILRELFVGFLGALEELDASPVEQEFIEQIEATMARFPPQKLSERYPGVIREWIEDFEEAEPGHRHITHLYALHPGSQIEPPRSPGYNETLWQAARRTLEYRLENGGAGTGWSRAWTLNWYARLMDGEALAENIFQFFRSSVYNNLFDSHPPFQADGNFGFTAAVAEALMQSHTVGTDGVRILYLLPALPEAWESGEIRGLTARGGFVFDLQWSRSRLASFRVRSQRGGQVLIMFGDESEGRVRRSGARRDMEVDGDGLIRVELDEGETQEFEVTYN</sequence>
<dbReference type="Pfam" id="PF14498">
    <property type="entry name" value="Glyco_hyd_65N_2"/>
    <property type="match status" value="1"/>
</dbReference>
<keyword evidence="5" id="KW-0326">Glycosidase</keyword>
<dbReference type="Pfam" id="PF22124">
    <property type="entry name" value="Glyco_hydro_95_cat"/>
    <property type="match status" value="1"/>
</dbReference>
<protein>
    <submittedName>
        <fullName evidence="5">Six-hairpin glycosidase-like protein</fullName>
    </submittedName>
</protein>
<dbReference type="InterPro" id="IPR054363">
    <property type="entry name" value="GH95_cat"/>
</dbReference>
<dbReference type="PANTHER" id="PTHR31084:SF0">
    <property type="entry name" value="ALPHA-L-FUCOSIDASE 2"/>
    <property type="match status" value="1"/>
</dbReference>
<dbReference type="SUPFAM" id="SSF48208">
    <property type="entry name" value="Six-hairpin glycosidases"/>
    <property type="match status" value="1"/>
</dbReference>
<keyword evidence="1" id="KW-0732">Signal</keyword>
<dbReference type="EMBL" id="JAGPNK010000033">
    <property type="protein sequence ID" value="KAH7303450.1"/>
    <property type="molecule type" value="Genomic_DNA"/>
</dbReference>
<dbReference type="InterPro" id="IPR008928">
    <property type="entry name" value="6-hairpin_glycosidase_sf"/>
</dbReference>
<comment type="caution">
    <text evidence="5">The sequence shown here is derived from an EMBL/GenBank/DDBJ whole genome shotgun (WGS) entry which is preliminary data.</text>
</comment>
<evidence type="ECO:0000256" key="1">
    <source>
        <dbReference type="SAM" id="SignalP"/>
    </source>
</evidence>
<dbReference type="GO" id="GO:0004560">
    <property type="term" value="F:alpha-L-fucosidase activity"/>
    <property type="evidence" value="ECO:0007669"/>
    <property type="project" value="InterPro"/>
</dbReference>
<dbReference type="OrthoDB" id="2848340at2759"/>
<name>A0A8K0SD19_9HYPO</name>
<reference evidence="5" key="1">
    <citation type="journal article" date="2021" name="Nat. Commun.">
        <title>Genetic determinants of endophytism in the Arabidopsis root mycobiome.</title>
        <authorList>
            <person name="Mesny F."/>
            <person name="Miyauchi S."/>
            <person name="Thiergart T."/>
            <person name="Pickel B."/>
            <person name="Atanasova L."/>
            <person name="Karlsson M."/>
            <person name="Huettel B."/>
            <person name="Barry K.W."/>
            <person name="Haridas S."/>
            <person name="Chen C."/>
            <person name="Bauer D."/>
            <person name="Andreopoulos W."/>
            <person name="Pangilinan J."/>
            <person name="LaButti K."/>
            <person name="Riley R."/>
            <person name="Lipzen A."/>
            <person name="Clum A."/>
            <person name="Drula E."/>
            <person name="Henrissat B."/>
            <person name="Kohler A."/>
            <person name="Grigoriev I.V."/>
            <person name="Martin F.M."/>
            <person name="Hacquard S."/>
        </authorList>
    </citation>
    <scope>NUCLEOTIDE SEQUENCE</scope>
    <source>
        <strain evidence="5">MPI-CAGE-CH-0235</strain>
    </source>
</reference>
<dbReference type="InterPro" id="IPR012341">
    <property type="entry name" value="6hp_glycosidase-like_sf"/>
</dbReference>
<keyword evidence="6" id="KW-1185">Reference proteome</keyword>
<evidence type="ECO:0000259" key="4">
    <source>
        <dbReference type="Pfam" id="PF22124"/>
    </source>
</evidence>
<dbReference type="InterPro" id="IPR027414">
    <property type="entry name" value="GH95_N_dom"/>
</dbReference>
<evidence type="ECO:0000313" key="6">
    <source>
        <dbReference type="Proteomes" id="UP000813444"/>
    </source>
</evidence>
<evidence type="ECO:0000259" key="2">
    <source>
        <dbReference type="Pfam" id="PF14498"/>
    </source>
</evidence>
<dbReference type="Pfam" id="PF21307">
    <property type="entry name" value="Glyco_hydro_95_C"/>
    <property type="match status" value="1"/>
</dbReference>
<proteinExistence type="predicted"/>
<keyword evidence="5" id="KW-0378">Hydrolase</keyword>
<dbReference type="InterPro" id="IPR016518">
    <property type="entry name" value="Alpha-L-fucosidase"/>
</dbReference>
<organism evidence="5 6">
    <name type="scientific">Stachybotrys elegans</name>
    <dbReference type="NCBI Taxonomy" id="80388"/>
    <lineage>
        <taxon>Eukaryota</taxon>
        <taxon>Fungi</taxon>
        <taxon>Dikarya</taxon>
        <taxon>Ascomycota</taxon>
        <taxon>Pezizomycotina</taxon>
        <taxon>Sordariomycetes</taxon>
        <taxon>Hypocreomycetidae</taxon>
        <taxon>Hypocreales</taxon>
        <taxon>Stachybotryaceae</taxon>
        <taxon>Stachybotrys</taxon>
    </lineage>
</organism>
<dbReference type="PIRSF" id="PIRSF007663">
    <property type="entry name" value="UCP007663"/>
    <property type="match status" value="1"/>
</dbReference>
<feature type="chain" id="PRO_5035472836" evidence="1">
    <location>
        <begin position="21"/>
        <end position="809"/>
    </location>
</feature>